<evidence type="ECO:0000313" key="12">
    <source>
        <dbReference type="EMBL" id="SLN35927.1"/>
    </source>
</evidence>
<evidence type="ECO:0000256" key="10">
    <source>
        <dbReference type="SAM" id="SignalP"/>
    </source>
</evidence>
<comment type="similarity">
    <text evidence="2">Belongs to the YkuD family.</text>
</comment>
<feature type="chain" id="PRO_5012260864" evidence="10">
    <location>
        <begin position="27"/>
        <end position="179"/>
    </location>
</feature>
<keyword evidence="6 9" id="KW-0133">Cell shape</keyword>
<evidence type="ECO:0000256" key="3">
    <source>
        <dbReference type="ARBA" id="ARBA00022676"/>
    </source>
</evidence>
<dbReference type="GO" id="GO:0071555">
    <property type="term" value="P:cell wall organization"/>
    <property type="evidence" value="ECO:0007669"/>
    <property type="project" value="UniProtKB-UniRule"/>
</dbReference>
<accession>A0A1Y5SEL9</accession>
<feature type="active site" description="Nucleophile" evidence="9">
    <location>
        <position position="154"/>
    </location>
</feature>
<evidence type="ECO:0000256" key="6">
    <source>
        <dbReference type="ARBA" id="ARBA00022960"/>
    </source>
</evidence>
<dbReference type="InterPro" id="IPR006311">
    <property type="entry name" value="TAT_signal"/>
</dbReference>
<dbReference type="InterPro" id="IPR038063">
    <property type="entry name" value="Transpep_catalytic_dom"/>
</dbReference>
<evidence type="ECO:0000256" key="5">
    <source>
        <dbReference type="ARBA" id="ARBA00022801"/>
    </source>
</evidence>
<evidence type="ECO:0000256" key="2">
    <source>
        <dbReference type="ARBA" id="ARBA00005992"/>
    </source>
</evidence>
<dbReference type="CDD" id="cd16913">
    <property type="entry name" value="YkuD_like"/>
    <property type="match status" value="1"/>
</dbReference>
<keyword evidence="8 9" id="KW-0961">Cell wall biogenesis/degradation</keyword>
<dbReference type="AlphaFoldDB" id="A0A1Y5SEL9"/>
<dbReference type="GO" id="GO:0071972">
    <property type="term" value="F:peptidoglycan L,D-transpeptidase activity"/>
    <property type="evidence" value="ECO:0007669"/>
    <property type="project" value="TreeGrafter"/>
</dbReference>
<keyword evidence="10" id="KW-0732">Signal</keyword>
<evidence type="ECO:0000256" key="9">
    <source>
        <dbReference type="PROSITE-ProRule" id="PRU01373"/>
    </source>
</evidence>
<protein>
    <submittedName>
        <fullName evidence="12">Putative L,D-transpeptidase ErfK/SrfK</fullName>
        <ecNumber evidence="12">2.-.-.-</ecNumber>
    </submittedName>
</protein>
<evidence type="ECO:0000256" key="4">
    <source>
        <dbReference type="ARBA" id="ARBA00022679"/>
    </source>
</evidence>
<reference evidence="12 13" key="1">
    <citation type="submission" date="2017-03" db="EMBL/GenBank/DDBJ databases">
        <authorList>
            <person name="Afonso C.L."/>
            <person name="Miller P.J."/>
            <person name="Scott M.A."/>
            <person name="Spackman E."/>
            <person name="Goraichik I."/>
            <person name="Dimitrov K.M."/>
            <person name="Suarez D.L."/>
            <person name="Swayne D.E."/>
        </authorList>
    </citation>
    <scope>NUCLEOTIDE SEQUENCE [LARGE SCALE GENOMIC DNA]</scope>
    <source>
        <strain evidence="12 13">CECT 8397</strain>
    </source>
</reference>
<dbReference type="PANTHER" id="PTHR30582:SF24">
    <property type="entry name" value="L,D-TRANSPEPTIDASE ERFK_SRFK-RELATED"/>
    <property type="match status" value="1"/>
</dbReference>
<feature type="active site" description="Proton donor/acceptor" evidence="9">
    <location>
        <position position="138"/>
    </location>
</feature>
<evidence type="ECO:0000256" key="1">
    <source>
        <dbReference type="ARBA" id="ARBA00004752"/>
    </source>
</evidence>
<dbReference type="PROSITE" id="PS52029">
    <property type="entry name" value="LD_TPASE"/>
    <property type="match status" value="1"/>
</dbReference>
<keyword evidence="4 12" id="KW-0808">Transferase</keyword>
<feature type="signal peptide" evidence="10">
    <location>
        <begin position="1"/>
        <end position="26"/>
    </location>
</feature>
<keyword evidence="13" id="KW-1185">Reference proteome</keyword>
<keyword evidence="3" id="KW-0328">Glycosyltransferase</keyword>
<dbReference type="Gene3D" id="2.40.440.10">
    <property type="entry name" value="L,D-transpeptidase catalytic domain-like"/>
    <property type="match status" value="1"/>
</dbReference>
<dbReference type="RefSeq" id="WP_306372140.1">
    <property type="nucleotide sequence ID" value="NZ_FWFT01000002.1"/>
</dbReference>
<proteinExistence type="inferred from homology"/>
<evidence type="ECO:0000313" key="13">
    <source>
        <dbReference type="Proteomes" id="UP000193623"/>
    </source>
</evidence>
<dbReference type="SUPFAM" id="SSF141523">
    <property type="entry name" value="L,D-transpeptidase catalytic domain-like"/>
    <property type="match status" value="1"/>
</dbReference>
<organism evidence="12 13">
    <name type="scientific">Pseudooctadecabacter jejudonensis</name>
    <dbReference type="NCBI Taxonomy" id="1391910"/>
    <lineage>
        <taxon>Bacteria</taxon>
        <taxon>Pseudomonadati</taxon>
        <taxon>Pseudomonadota</taxon>
        <taxon>Alphaproteobacteria</taxon>
        <taxon>Rhodobacterales</taxon>
        <taxon>Paracoccaceae</taxon>
        <taxon>Pseudooctadecabacter</taxon>
    </lineage>
</organism>
<feature type="domain" description="L,D-TPase catalytic" evidence="11">
    <location>
        <begin position="41"/>
        <end position="178"/>
    </location>
</feature>
<gene>
    <name evidence="12" type="primary">erfK_2</name>
    <name evidence="12" type="ORF">PSJ8397_01818</name>
</gene>
<dbReference type="Pfam" id="PF03734">
    <property type="entry name" value="YkuD"/>
    <property type="match status" value="1"/>
</dbReference>
<dbReference type="EC" id="2.-.-.-" evidence="12"/>
<evidence type="ECO:0000259" key="11">
    <source>
        <dbReference type="PROSITE" id="PS52029"/>
    </source>
</evidence>
<dbReference type="PROSITE" id="PS51318">
    <property type="entry name" value="TAT"/>
    <property type="match status" value="1"/>
</dbReference>
<dbReference type="InterPro" id="IPR050979">
    <property type="entry name" value="LD-transpeptidase"/>
</dbReference>
<dbReference type="GO" id="GO:0018104">
    <property type="term" value="P:peptidoglycan-protein cross-linking"/>
    <property type="evidence" value="ECO:0007669"/>
    <property type="project" value="TreeGrafter"/>
</dbReference>
<evidence type="ECO:0000256" key="7">
    <source>
        <dbReference type="ARBA" id="ARBA00022984"/>
    </source>
</evidence>
<dbReference type="UniPathway" id="UPA00219"/>
<dbReference type="GO" id="GO:0016757">
    <property type="term" value="F:glycosyltransferase activity"/>
    <property type="evidence" value="ECO:0007669"/>
    <property type="project" value="UniProtKB-KW"/>
</dbReference>
<dbReference type="PANTHER" id="PTHR30582">
    <property type="entry name" value="L,D-TRANSPEPTIDASE"/>
    <property type="match status" value="1"/>
</dbReference>
<dbReference type="GO" id="GO:0005576">
    <property type="term" value="C:extracellular region"/>
    <property type="evidence" value="ECO:0007669"/>
    <property type="project" value="TreeGrafter"/>
</dbReference>
<dbReference type="Proteomes" id="UP000193623">
    <property type="component" value="Unassembled WGS sequence"/>
</dbReference>
<sequence>MMMNRRTLMTTAAATLAAPAALSASAAAPRIVPLAGDVPAGQVHVTPSNFALYWTLPNREALRYEVGIAPQDRWRPGTYRIRRKAEWPRWTPTPAMIRRDPEKYGPFADGMDGGGDNPLGARALYLYRGGRDTFLRIHGTPDNSGIGRRVSNGCVRMTNADVEDLYSRVPMDTVVVLHA</sequence>
<name>A0A1Y5SEL9_9RHOB</name>
<dbReference type="GO" id="GO:0008360">
    <property type="term" value="P:regulation of cell shape"/>
    <property type="evidence" value="ECO:0007669"/>
    <property type="project" value="UniProtKB-UniRule"/>
</dbReference>
<evidence type="ECO:0000256" key="8">
    <source>
        <dbReference type="ARBA" id="ARBA00023316"/>
    </source>
</evidence>
<dbReference type="InterPro" id="IPR005490">
    <property type="entry name" value="LD_TPept_cat_dom"/>
</dbReference>
<keyword evidence="5" id="KW-0378">Hydrolase</keyword>
<comment type="pathway">
    <text evidence="1 9">Cell wall biogenesis; peptidoglycan biosynthesis.</text>
</comment>
<keyword evidence="7 9" id="KW-0573">Peptidoglycan synthesis</keyword>
<dbReference type="EMBL" id="FWFT01000002">
    <property type="protein sequence ID" value="SLN35927.1"/>
    <property type="molecule type" value="Genomic_DNA"/>
</dbReference>